<evidence type="ECO:0000256" key="3">
    <source>
        <dbReference type="ARBA" id="ARBA00023139"/>
    </source>
</evidence>
<dbReference type="RefSeq" id="WP_046137550.1">
    <property type="nucleotide sequence ID" value="NZ_LANJ01000019.1"/>
</dbReference>
<evidence type="ECO:0000256" key="2">
    <source>
        <dbReference type="ARBA" id="ARBA00023136"/>
    </source>
</evidence>
<evidence type="ECO:0000313" key="7">
    <source>
        <dbReference type="EMBL" id="KKC37250.1"/>
    </source>
</evidence>
<feature type="signal peptide" evidence="5">
    <location>
        <begin position="1"/>
        <end position="21"/>
    </location>
</feature>
<keyword evidence="1 5" id="KW-0732">Signal</keyword>
<feature type="domain" description="C-type lysozyme inhibitor" evidence="6">
    <location>
        <begin position="44"/>
        <end position="108"/>
    </location>
</feature>
<gene>
    <name evidence="7" type="ORF">WH87_11840</name>
</gene>
<organism evidence="7 8">
    <name type="scientific">Devosia epidermidihirudinis</name>
    <dbReference type="NCBI Taxonomy" id="1293439"/>
    <lineage>
        <taxon>Bacteria</taxon>
        <taxon>Pseudomonadati</taxon>
        <taxon>Pseudomonadota</taxon>
        <taxon>Alphaproteobacteria</taxon>
        <taxon>Hyphomicrobiales</taxon>
        <taxon>Devosiaceae</taxon>
        <taxon>Devosia</taxon>
    </lineage>
</organism>
<accession>A0A0F5Q8J9</accession>
<dbReference type="PATRIC" id="fig|1293439.3.peg.1967"/>
<comment type="caution">
    <text evidence="7">The sequence shown here is derived from an EMBL/GenBank/DDBJ whole genome shotgun (WGS) entry which is preliminary data.</text>
</comment>
<keyword evidence="3" id="KW-0564">Palmitate</keyword>
<keyword evidence="8" id="KW-1185">Reference proteome</keyword>
<dbReference type="EMBL" id="LANJ01000019">
    <property type="protein sequence ID" value="KKC37250.1"/>
    <property type="molecule type" value="Genomic_DNA"/>
</dbReference>
<dbReference type="SUPFAM" id="SSF141488">
    <property type="entry name" value="YdhA-like"/>
    <property type="match status" value="1"/>
</dbReference>
<evidence type="ECO:0000256" key="1">
    <source>
        <dbReference type="ARBA" id="ARBA00022729"/>
    </source>
</evidence>
<sequence length="127" mass="13459">MSPKLPAALAALLLATAGAHAAQSSLQLELSSESGDFERHTIHYDCGTETPISVNYINAAPNFLALVPVADQPQPLIFTAVISASGVRYASGQWIWWSKGADASLYDETLDADAEPVLTCTEVNNTP</sequence>
<keyword evidence="4" id="KW-0449">Lipoprotein</keyword>
<evidence type="ECO:0000256" key="5">
    <source>
        <dbReference type="SAM" id="SignalP"/>
    </source>
</evidence>
<evidence type="ECO:0000313" key="8">
    <source>
        <dbReference type="Proteomes" id="UP000033411"/>
    </source>
</evidence>
<evidence type="ECO:0000259" key="6">
    <source>
        <dbReference type="Pfam" id="PF09864"/>
    </source>
</evidence>
<evidence type="ECO:0000256" key="4">
    <source>
        <dbReference type="ARBA" id="ARBA00023288"/>
    </source>
</evidence>
<dbReference type="Pfam" id="PF09864">
    <property type="entry name" value="MliC"/>
    <property type="match status" value="1"/>
</dbReference>
<dbReference type="STRING" id="1293439.WH87_11840"/>
<dbReference type="InterPro" id="IPR036328">
    <property type="entry name" value="MliC_sf"/>
</dbReference>
<dbReference type="AlphaFoldDB" id="A0A0F5Q8J9"/>
<feature type="chain" id="PRO_5002494441" description="C-type lysozyme inhibitor domain-containing protein" evidence="5">
    <location>
        <begin position="22"/>
        <end position="127"/>
    </location>
</feature>
<proteinExistence type="predicted"/>
<dbReference type="Proteomes" id="UP000033411">
    <property type="component" value="Unassembled WGS sequence"/>
</dbReference>
<dbReference type="Gene3D" id="2.40.128.200">
    <property type="match status" value="1"/>
</dbReference>
<protein>
    <recommendedName>
        <fullName evidence="6">C-type lysozyme inhibitor domain-containing protein</fullName>
    </recommendedName>
</protein>
<dbReference type="InterPro" id="IPR018660">
    <property type="entry name" value="MliC"/>
</dbReference>
<name>A0A0F5Q8J9_9HYPH</name>
<keyword evidence="2" id="KW-0472">Membrane</keyword>
<reference evidence="7 8" key="1">
    <citation type="submission" date="2015-03" db="EMBL/GenBank/DDBJ databases">
        <authorList>
            <person name="Lepp D."/>
            <person name="Hassan Y.I."/>
            <person name="Li X.-Z."/>
            <person name="Zhou T."/>
        </authorList>
    </citation>
    <scope>NUCLEOTIDE SEQUENCE [LARGE SCALE GENOMIC DNA]</scope>
    <source>
        <strain evidence="7 8">E84</strain>
    </source>
</reference>